<organism evidence="2 3">
    <name type="scientific">Bacillus xiapuensis</name>
    <dbReference type="NCBI Taxonomy" id="2014075"/>
    <lineage>
        <taxon>Bacteria</taxon>
        <taxon>Bacillati</taxon>
        <taxon>Bacillota</taxon>
        <taxon>Bacilli</taxon>
        <taxon>Bacillales</taxon>
        <taxon>Bacillaceae</taxon>
        <taxon>Bacillus</taxon>
    </lineage>
</organism>
<keyword evidence="3" id="KW-1185">Reference proteome</keyword>
<dbReference type="InterPro" id="IPR005119">
    <property type="entry name" value="LysR_subst-bd"/>
</dbReference>
<reference evidence="2 3" key="1">
    <citation type="submission" date="2023-03" db="EMBL/GenBank/DDBJ databases">
        <title>Bacillus Genome Sequencing.</title>
        <authorList>
            <person name="Dunlap C."/>
        </authorList>
    </citation>
    <scope>NUCLEOTIDE SEQUENCE [LARGE SCALE GENOMIC DNA]</scope>
    <source>
        <strain evidence="2 3">B-14544</strain>
    </source>
</reference>
<dbReference type="Pfam" id="PF03466">
    <property type="entry name" value="LysR_substrate"/>
    <property type="match status" value="1"/>
</dbReference>
<protein>
    <submittedName>
        <fullName evidence="2">LysR substrate-binding domain-containing protein</fullName>
    </submittedName>
</protein>
<evidence type="ECO:0000259" key="1">
    <source>
        <dbReference type="Pfam" id="PF03466"/>
    </source>
</evidence>
<accession>A0ABU6NCP2</accession>
<sequence>MEADRIDTCKEMVLMGLGYAILPAMCLKEEDDIHKIKLAKKNNKPLTRKTWLLYRERSLSLSAVNAFVTFLKDMKMICKGQPNIA</sequence>
<feature type="domain" description="LysR substrate-binding" evidence="1">
    <location>
        <begin position="1"/>
        <end position="73"/>
    </location>
</feature>
<dbReference type="CDD" id="cd05466">
    <property type="entry name" value="PBP2_LTTR_substrate"/>
    <property type="match status" value="1"/>
</dbReference>
<dbReference type="Proteomes" id="UP001330749">
    <property type="component" value="Unassembled WGS sequence"/>
</dbReference>
<dbReference type="RefSeq" id="WP_327968911.1">
    <property type="nucleotide sequence ID" value="NZ_JARMQG010000224.1"/>
</dbReference>
<dbReference type="EMBL" id="JARMQG010000224">
    <property type="protein sequence ID" value="MED3563830.1"/>
    <property type="molecule type" value="Genomic_DNA"/>
</dbReference>
<dbReference type="Gene3D" id="3.40.190.290">
    <property type="match status" value="1"/>
</dbReference>
<proteinExistence type="predicted"/>
<evidence type="ECO:0000313" key="3">
    <source>
        <dbReference type="Proteomes" id="UP001330749"/>
    </source>
</evidence>
<name>A0ABU6NCP2_9BACI</name>
<comment type="caution">
    <text evidence="2">The sequence shown here is derived from an EMBL/GenBank/DDBJ whole genome shotgun (WGS) entry which is preliminary data.</text>
</comment>
<dbReference type="SUPFAM" id="SSF53850">
    <property type="entry name" value="Periplasmic binding protein-like II"/>
    <property type="match status" value="1"/>
</dbReference>
<evidence type="ECO:0000313" key="2">
    <source>
        <dbReference type="EMBL" id="MED3563830.1"/>
    </source>
</evidence>
<gene>
    <name evidence="2" type="ORF">P4447_15500</name>
</gene>